<evidence type="ECO:0000256" key="1">
    <source>
        <dbReference type="ARBA" id="ARBA00011073"/>
    </source>
</evidence>
<keyword evidence="4 5" id="KW-0720">Serine protease</keyword>
<sequence>MATSRYFILDLVDPGKRPDVRGFGPRLLGAGVPPRAFGGERSPVTVAAAELSPQEAAQERKREGRLLERAFPLKLITPTTKAAPNPAARGRPAWGVTATRADRSPYDGTGVTVAVLDTGINPAHEAFAAYGERLVVKDFTRTGGAGTDNDGHGTHCAGTIFGRDVDGTRIGIARNVERALIGKVLPDDGEGDAAILFEAMQWVHQQGANIVSMSLGFDYPGMVRQLIEEGVPDDVAASSALVLFTRNLRAFDRLMSYFQVEKKMLVVAASGNESRRTGANQFLISASLPSSADHVVAIGAYGRHGRAFEIASFSNTDVALCGPGVDVLSAEAATNAGLVEMSGTSMACPHIAGLAALWWQLLGRDANAERVREELLRAAVKSKLPAAYDEAQYGRGRAMAPAN</sequence>
<dbReference type="SUPFAM" id="SSF52743">
    <property type="entry name" value="Subtilisin-like"/>
    <property type="match status" value="1"/>
</dbReference>
<dbReference type="RefSeq" id="WP_184521123.1">
    <property type="nucleotide sequence ID" value="NZ_JACIJD010000026.1"/>
</dbReference>
<evidence type="ECO:0000256" key="3">
    <source>
        <dbReference type="ARBA" id="ARBA00022801"/>
    </source>
</evidence>
<evidence type="ECO:0000256" key="4">
    <source>
        <dbReference type="ARBA" id="ARBA00022825"/>
    </source>
</evidence>
<dbReference type="InterPro" id="IPR036852">
    <property type="entry name" value="Peptidase_S8/S53_dom_sf"/>
</dbReference>
<dbReference type="GO" id="GO:0004252">
    <property type="term" value="F:serine-type endopeptidase activity"/>
    <property type="evidence" value="ECO:0007669"/>
    <property type="project" value="UniProtKB-UniRule"/>
</dbReference>
<dbReference type="Pfam" id="PF00082">
    <property type="entry name" value="Peptidase_S8"/>
    <property type="match status" value="1"/>
</dbReference>
<comment type="caution">
    <text evidence="8">The sequence shown here is derived from an EMBL/GenBank/DDBJ whole genome shotgun (WGS) entry which is preliminary data.</text>
</comment>
<accession>A0A840YM36</accession>
<feature type="active site" description="Charge relay system" evidence="5">
    <location>
        <position position="152"/>
    </location>
</feature>
<dbReference type="PROSITE" id="PS00136">
    <property type="entry name" value="SUBTILASE_ASP"/>
    <property type="match status" value="1"/>
</dbReference>
<dbReference type="PRINTS" id="PR00723">
    <property type="entry name" value="SUBTILISIN"/>
</dbReference>
<dbReference type="Proteomes" id="UP000580654">
    <property type="component" value="Unassembled WGS sequence"/>
</dbReference>
<evidence type="ECO:0000259" key="7">
    <source>
        <dbReference type="Pfam" id="PF00082"/>
    </source>
</evidence>
<reference evidence="8 9" key="1">
    <citation type="submission" date="2020-08" db="EMBL/GenBank/DDBJ databases">
        <title>Genomic Encyclopedia of Type Strains, Phase IV (KMG-IV): sequencing the most valuable type-strain genomes for metagenomic binning, comparative biology and taxonomic classification.</title>
        <authorList>
            <person name="Goeker M."/>
        </authorList>
    </citation>
    <scope>NUCLEOTIDE SEQUENCE [LARGE SCALE GENOMIC DNA]</scope>
    <source>
        <strain evidence="8 9">DSM 25622</strain>
    </source>
</reference>
<dbReference type="InterPro" id="IPR015500">
    <property type="entry name" value="Peptidase_S8_subtilisin-rel"/>
</dbReference>
<evidence type="ECO:0000313" key="9">
    <source>
        <dbReference type="Proteomes" id="UP000580654"/>
    </source>
</evidence>
<dbReference type="EMBL" id="JACIJD010000026">
    <property type="protein sequence ID" value="MBB5695973.1"/>
    <property type="molecule type" value="Genomic_DNA"/>
</dbReference>
<feature type="domain" description="Peptidase S8/S53" evidence="7">
    <location>
        <begin position="108"/>
        <end position="388"/>
    </location>
</feature>
<proteinExistence type="inferred from homology"/>
<dbReference type="InterPro" id="IPR023828">
    <property type="entry name" value="Peptidase_S8_Ser-AS"/>
</dbReference>
<keyword evidence="2 5" id="KW-0645">Protease</keyword>
<dbReference type="AlphaFoldDB" id="A0A840YM36"/>
<evidence type="ECO:0000256" key="5">
    <source>
        <dbReference type="PROSITE-ProRule" id="PRU01240"/>
    </source>
</evidence>
<keyword evidence="9" id="KW-1185">Reference proteome</keyword>
<dbReference type="PANTHER" id="PTHR43399:SF4">
    <property type="entry name" value="CELL WALL-ASSOCIATED PROTEASE"/>
    <property type="match status" value="1"/>
</dbReference>
<dbReference type="InterPro" id="IPR000209">
    <property type="entry name" value="Peptidase_S8/S53_dom"/>
</dbReference>
<comment type="similarity">
    <text evidence="1 5 6">Belongs to the peptidase S8 family.</text>
</comment>
<feature type="active site" description="Charge relay system" evidence="5">
    <location>
        <position position="117"/>
    </location>
</feature>
<evidence type="ECO:0000313" key="8">
    <source>
        <dbReference type="EMBL" id="MBB5695973.1"/>
    </source>
</evidence>
<dbReference type="InterPro" id="IPR023827">
    <property type="entry name" value="Peptidase_S8_Asp-AS"/>
</dbReference>
<dbReference type="PANTHER" id="PTHR43399">
    <property type="entry name" value="SUBTILISIN-RELATED"/>
    <property type="match status" value="1"/>
</dbReference>
<evidence type="ECO:0000256" key="2">
    <source>
        <dbReference type="ARBA" id="ARBA00022670"/>
    </source>
</evidence>
<dbReference type="PROSITE" id="PS51892">
    <property type="entry name" value="SUBTILASE"/>
    <property type="match status" value="1"/>
</dbReference>
<protein>
    <submittedName>
        <fullName evidence="8">Subtilisin family serine protease</fullName>
    </submittedName>
</protein>
<organism evidence="8 9">
    <name type="scientific">Muricoccus pecuniae</name>
    <dbReference type="NCBI Taxonomy" id="693023"/>
    <lineage>
        <taxon>Bacteria</taxon>
        <taxon>Pseudomonadati</taxon>
        <taxon>Pseudomonadota</taxon>
        <taxon>Alphaproteobacteria</taxon>
        <taxon>Acetobacterales</taxon>
        <taxon>Roseomonadaceae</taxon>
        <taxon>Muricoccus</taxon>
    </lineage>
</organism>
<name>A0A840YM36_9PROT</name>
<feature type="active site" description="Charge relay system" evidence="5">
    <location>
        <position position="345"/>
    </location>
</feature>
<dbReference type="Gene3D" id="3.40.50.200">
    <property type="entry name" value="Peptidase S8/S53 domain"/>
    <property type="match status" value="1"/>
</dbReference>
<gene>
    <name evidence="8" type="ORF">FHS87_004041</name>
</gene>
<dbReference type="InterPro" id="IPR051048">
    <property type="entry name" value="Peptidase_S8/S53_subtilisin"/>
</dbReference>
<dbReference type="GO" id="GO:0006508">
    <property type="term" value="P:proteolysis"/>
    <property type="evidence" value="ECO:0007669"/>
    <property type="project" value="UniProtKB-KW"/>
</dbReference>
<keyword evidence="3 5" id="KW-0378">Hydrolase</keyword>
<dbReference type="PROSITE" id="PS00138">
    <property type="entry name" value="SUBTILASE_SER"/>
    <property type="match status" value="1"/>
</dbReference>
<evidence type="ECO:0000256" key="6">
    <source>
        <dbReference type="RuleBase" id="RU003355"/>
    </source>
</evidence>